<name>A0A1V1NRG1_9BACT</name>
<dbReference type="EMBL" id="ATBP01003117">
    <property type="protein sequence ID" value="ETR65180.1"/>
    <property type="molecule type" value="Genomic_DNA"/>
</dbReference>
<dbReference type="SUPFAM" id="SSF49384">
    <property type="entry name" value="Carbohydrate-binding domain"/>
    <property type="match status" value="1"/>
</dbReference>
<reference evidence="3" key="1">
    <citation type="submission" date="2012-11" db="EMBL/GenBank/DDBJ databases">
        <authorList>
            <person name="Lucero-Rivera Y.E."/>
            <person name="Tovar-Ramirez D."/>
        </authorList>
    </citation>
    <scope>NUCLEOTIDE SEQUENCE [LARGE SCALE GENOMIC DNA]</scope>
    <source>
        <strain evidence="3">Araruama</strain>
    </source>
</reference>
<sequence>MNKQTIVLCFILVIQCMILDVNASGIINNATIVLIEPQRIQTSPAQTNTADIHIKNITNIGAFQFDIVFDPNVLTITNASAGNFISSTNREVLAAEAVVTNGKLTFAVITRGGQDGPSGDGKLASILFTINDLPDNGLKYTTTTLNLDNVLISDIQGYSLTVDSIRDTDITISLNDESSPIHIKMNEGLR</sequence>
<dbReference type="InterPro" id="IPR002102">
    <property type="entry name" value="Cohesin_dom"/>
</dbReference>
<dbReference type="Proteomes" id="UP000189670">
    <property type="component" value="Unassembled WGS sequence"/>
</dbReference>
<dbReference type="Gene3D" id="2.60.40.680">
    <property type="match status" value="1"/>
</dbReference>
<dbReference type="Pfam" id="PF00963">
    <property type="entry name" value="Cohesin"/>
    <property type="match status" value="1"/>
</dbReference>
<feature type="non-terminal residue" evidence="2">
    <location>
        <position position="190"/>
    </location>
</feature>
<organism evidence="2 3">
    <name type="scientific">Candidatus Magnetoglobus multicellularis str. Araruama</name>
    <dbReference type="NCBI Taxonomy" id="890399"/>
    <lineage>
        <taxon>Bacteria</taxon>
        <taxon>Pseudomonadati</taxon>
        <taxon>Thermodesulfobacteriota</taxon>
        <taxon>Desulfobacteria</taxon>
        <taxon>Desulfobacterales</taxon>
        <taxon>Desulfobacteraceae</taxon>
        <taxon>Candidatus Magnetoglobus</taxon>
    </lineage>
</organism>
<gene>
    <name evidence="2" type="ORF">OMM_14680</name>
</gene>
<evidence type="ECO:0000313" key="2">
    <source>
        <dbReference type="EMBL" id="ETR65180.1"/>
    </source>
</evidence>
<dbReference type="InterPro" id="IPR008965">
    <property type="entry name" value="CBM2/CBM3_carb-bd_dom_sf"/>
</dbReference>
<dbReference type="GO" id="GO:0000272">
    <property type="term" value="P:polysaccharide catabolic process"/>
    <property type="evidence" value="ECO:0007669"/>
    <property type="project" value="InterPro"/>
</dbReference>
<protein>
    <recommendedName>
        <fullName evidence="1">Cohesin domain-containing protein</fullName>
    </recommendedName>
</protein>
<accession>A0A1V1NRG1</accession>
<dbReference type="AlphaFoldDB" id="A0A1V1NRG1"/>
<dbReference type="GO" id="GO:0030246">
    <property type="term" value="F:carbohydrate binding"/>
    <property type="evidence" value="ECO:0007669"/>
    <property type="project" value="InterPro"/>
</dbReference>
<feature type="domain" description="Cohesin" evidence="1">
    <location>
        <begin position="47"/>
        <end position="145"/>
    </location>
</feature>
<proteinExistence type="predicted"/>
<evidence type="ECO:0000259" key="1">
    <source>
        <dbReference type="Pfam" id="PF00963"/>
    </source>
</evidence>
<comment type="caution">
    <text evidence="2">The sequence shown here is derived from an EMBL/GenBank/DDBJ whole genome shotgun (WGS) entry which is preliminary data.</text>
</comment>
<dbReference type="CDD" id="cd08547">
    <property type="entry name" value="Type_II_cohesin"/>
    <property type="match status" value="1"/>
</dbReference>
<evidence type="ECO:0000313" key="3">
    <source>
        <dbReference type="Proteomes" id="UP000189670"/>
    </source>
</evidence>